<proteinExistence type="predicted"/>
<evidence type="ECO:0000313" key="3">
    <source>
        <dbReference type="RefSeq" id="XP_031417016.1"/>
    </source>
</evidence>
<evidence type="ECO:0000256" key="1">
    <source>
        <dbReference type="SAM" id="MobiDB-lite"/>
    </source>
</evidence>
<keyword evidence="2" id="KW-1185">Reference proteome</keyword>
<feature type="region of interest" description="Disordered" evidence="1">
    <location>
        <begin position="18"/>
        <end position="41"/>
    </location>
</feature>
<reference evidence="3" key="1">
    <citation type="submission" date="2025-08" db="UniProtKB">
        <authorList>
            <consortium name="RefSeq"/>
        </authorList>
    </citation>
    <scope>IDENTIFICATION</scope>
</reference>
<dbReference type="Proteomes" id="UP000515152">
    <property type="component" value="Chromosome 23"/>
</dbReference>
<organism evidence="2 3">
    <name type="scientific">Clupea harengus</name>
    <name type="common">Atlantic herring</name>
    <dbReference type="NCBI Taxonomy" id="7950"/>
    <lineage>
        <taxon>Eukaryota</taxon>
        <taxon>Metazoa</taxon>
        <taxon>Chordata</taxon>
        <taxon>Craniata</taxon>
        <taxon>Vertebrata</taxon>
        <taxon>Euteleostomi</taxon>
        <taxon>Actinopterygii</taxon>
        <taxon>Neopterygii</taxon>
        <taxon>Teleostei</taxon>
        <taxon>Clupei</taxon>
        <taxon>Clupeiformes</taxon>
        <taxon>Clupeoidei</taxon>
        <taxon>Clupeidae</taxon>
        <taxon>Clupea</taxon>
    </lineage>
</organism>
<dbReference type="RefSeq" id="XP_031417016.1">
    <property type="nucleotide sequence ID" value="XM_031561156.2"/>
</dbReference>
<sequence>MIHFFGCCISKQGNETTEFDAQEGGGDAMDRGNELGPRRNLKTKTSSVNLSGREVDLVCEAVTDSDSDSDPLGRHNRSKKKGLEMERPRCHPDNSFALARERLISLKESISGDECVYTEKIRQQYAEIKKVEEIINDQRKKIAAVRQGIEQVRFRNSEERMQELQNSSRPDNAEVKDSQGHKTPPQTKREHQAALGMMEAHLDKMEGVLLGHKKRLDEMRLEKRRDFLNKQQKWRQRMLAMQAEKYYPKPEEG</sequence>
<evidence type="ECO:0000313" key="2">
    <source>
        <dbReference type="Proteomes" id="UP000515152"/>
    </source>
</evidence>
<feature type="compositionally biased region" description="Basic and acidic residues" evidence="1">
    <location>
        <begin position="171"/>
        <end position="180"/>
    </location>
</feature>
<gene>
    <name evidence="3" type="primary">LOC116218696</name>
</gene>
<dbReference type="KEGG" id="char:116218696"/>
<dbReference type="AlphaFoldDB" id="A0A6P8EY55"/>
<feature type="region of interest" description="Disordered" evidence="1">
    <location>
        <begin position="157"/>
        <end position="191"/>
    </location>
</feature>
<dbReference type="GeneID" id="116218696"/>
<name>A0A6P8EY55_CLUHA</name>
<protein>
    <submittedName>
        <fullName evidence="3">Uncharacterized protein LOC116218696 isoform X1</fullName>
    </submittedName>
</protein>
<feature type="compositionally biased region" description="Basic and acidic residues" evidence="1">
    <location>
        <begin position="28"/>
        <end position="37"/>
    </location>
</feature>
<feature type="region of interest" description="Disordered" evidence="1">
    <location>
        <begin position="64"/>
        <end position="88"/>
    </location>
</feature>
<accession>A0A6P8EY55</accession>